<dbReference type="AlphaFoldDB" id="A0A8J3CSB1"/>
<dbReference type="RefSeq" id="WP_189497237.1">
    <property type="nucleotide sequence ID" value="NZ_BMZH01000005.1"/>
</dbReference>
<comment type="caution">
    <text evidence="2">The sequence shown here is derived from an EMBL/GenBank/DDBJ whole genome shotgun (WGS) entry which is preliminary data.</text>
</comment>
<keyword evidence="1" id="KW-1133">Transmembrane helix</keyword>
<feature type="transmembrane region" description="Helical" evidence="1">
    <location>
        <begin position="135"/>
        <end position="154"/>
    </location>
</feature>
<name>A0A8J3CSB1_9PROT</name>
<protein>
    <submittedName>
        <fullName evidence="2">Uncharacterized protein</fullName>
    </submittedName>
</protein>
<reference evidence="2" key="1">
    <citation type="journal article" date="2014" name="Int. J. Syst. Evol. Microbiol.">
        <title>Complete genome sequence of Corynebacterium casei LMG S-19264T (=DSM 44701T), isolated from a smear-ripened cheese.</title>
        <authorList>
            <consortium name="US DOE Joint Genome Institute (JGI-PGF)"/>
            <person name="Walter F."/>
            <person name="Albersmeier A."/>
            <person name="Kalinowski J."/>
            <person name="Ruckert C."/>
        </authorList>
    </citation>
    <scope>NUCLEOTIDE SEQUENCE</scope>
    <source>
        <strain evidence="2">KCTC 32513</strain>
    </source>
</reference>
<gene>
    <name evidence="2" type="ORF">GCM10009069_16260</name>
</gene>
<dbReference type="Proteomes" id="UP000634004">
    <property type="component" value="Unassembled WGS sequence"/>
</dbReference>
<feature type="transmembrane region" description="Helical" evidence="1">
    <location>
        <begin position="92"/>
        <end position="115"/>
    </location>
</feature>
<keyword evidence="3" id="KW-1185">Reference proteome</keyword>
<sequence length="164" mass="18234">MLETLRKPWVIIASFVVAIALVFAFQAWIPFVGGDILDQAASVDDQMTVLTAMSEDQKSSHFWMTLLLDYLFPLAYGSFFAGLALKFPNRIGVMLAIPAFLVFGADLVENTIQLMALKGNYSLLGVKAFLTPAKYFLFNVAALIGLMSLVWLAYKAVRSRLKRD</sequence>
<evidence type="ECO:0000256" key="1">
    <source>
        <dbReference type="SAM" id="Phobius"/>
    </source>
</evidence>
<feature type="transmembrane region" description="Helical" evidence="1">
    <location>
        <begin position="9"/>
        <end position="29"/>
    </location>
</feature>
<dbReference type="EMBL" id="BMZH01000005">
    <property type="protein sequence ID" value="GHA93906.1"/>
    <property type="molecule type" value="Genomic_DNA"/>
</dbReference>
<evidence type="ECO:0000313" key="3">
    <source>
        <dbReference type="Proteomes" id="UP000634004"/>
    </source>
</evidence>
<accession>A0A8J3CSB1</accession>
<organism evidence="2 3">
    <name type="scientific">Algimonas arctica</name>
    <dbReference type="NCBI Taxonomy" id="1479486"/>
    <lineage>
        <taxon>Bacteria</taxon>
        <taxon>Pseudomonadati</taxon>
        <taxon>Pseudomonadota</taxon>
        <taxon>Alphaproteobacteria</taxon>
        <taxon>Maricaulales</taxon>
        <taxon>Robiginitomaculaceae</taxon>
        <taxon>Algimonas</taxon>
    </lineage>
</organism>
<reference evidence="2" key="2">
    <citation type="submission" date="2020-09" db="EMBL/GenBank/DDBJ databases">
        <authorList>
            <person name="Sun Q."/>
            <person name="Kim S."/>
        </authorList>
    </citation>
    <scope>NUCLEOTIDE SEQUENCE</scope>
    <source>
        <strain evidence="2">KCTC 32513</strain>
    </source>
</reference>
<proteinExistence type="predicted"/>
<feature type="transmembrane region" description="Helical" evidence="1">
    <location>
        <begin position="62"/>
        <end position="85"/>
    </location>
</feature>
<evidence type="ECO:0000313" key="2">
    <source>
        <dbReference type="EMBL" id="GHA93906.1"/>
    </source>
</evidence>
<keyword evidence="1" id="KW-0472">Membrane</keyword>
<keyword evidence="1" id="KW-0812">Transmembrane</keyword>